<feature type="domain" description="Gcp-like" evidence="1">
    <location>
        <begin position="35"/>
        <end position="152"/>
    </location>
</feature>
<dbReference type="PANTHER" id="PTHR11735:SF11">
    <property type="entry name" value="TRNA THREONYLCARBAMOYLADENOSINE BIOSYNTHESIS PROTEIN TSAB"/>
    <property type="match status" value="1"/>
</dbReference>
<dbReference type="InterPro" id="IPR043129">
    <property type="entry name" value="ATPase_NBD"/>
</dbReference>
<evidence type="ECO:0000313" key="3">
    <source>
        <dbReference type="Proteomes" id="UP000297540"/>
    </source>
</evidence>
<proteinExistence type="predicted"/>
<dbReference type="Gene3D" id="3.30.420.40">
    <property type="match status" value="2"/>
</dbReference>
<dbReference type="AlphaFoldDB" id="A0A4Y8S6L4"/>
<dbReference type="Pfam" id="PF00814">
    <property type="entry name" value="TsaD"/>
    <property type="match status" value="1"/>
</dbReference>
<evidence type="ECO:0000313" key="2">
    <source>
        <dbReference type="EMBL" id="TFF34669.1"/>
    </source>
</evidence>
<dbReference type="Proteomes" id="UP000297540">
    <property type="component" value="Unassembled WGS sequence"/>
</dbReference>
<dbReference type="PANTHER" id="PTHR11735">
    <property type="entry name" value="TRNA N6-ADENOSINE THREONYLCARBAMOYLTRANSFERASE"/>
    <property type="match status" value="1"/>
</dbReference>
<dbReference type="EMBL" id="SOZE01000028">
    <property type="protein sequence ID" value="TFF34669.1"/>
    <property type="molecule type" value="Genomic_DNA"/>
</dbReference>
<dbReference type="InterPro" id="IPR022496">
    <property type="entry name" value="T6A_TsaB"/>
</dbReference>
<dbReference type="CDD" id="cd24032">
    <property type="entry name" value="ASKHA_NBD_TsaB"/>
    <property type="match status" value="1"/>
</dbReference>
<gene>
    <name evidence="2" type="primary">tsaB</name>
    <name evidence="2" type="ORF">E2R66_21440</name>
</gene>
<dbReference type="GO" id="GO:0002949">
    <property type="term" value="P:tRNA threonylcarbamoyladenosine modification"/>
    <property type="evidence" value="ECO:0007669"/>
    <property type="project" value="InterPro"/>
</dbReference>
<name>A0A4Y8S6L4_9SPHI</name>
<keyword evidence="3" id="KW-1185">Reference proteome</keyword>
<dbReference type="SUPFAM" id="SSF53067">
    <property type="entry name" value="Actin-like ATPase domain"/>
    <property type="match status" value="2"/>
</dbReference>
<comment type="caution">
    <text evidence="2">The sequence shown here is derived from an EMBL/GenBank/DDBJ whole genome shotgun (WGS) entry which is preliminary data.</text>
</comment>
<dbReference type="InterPro" id="IPR000905">
    <property type="entry name" value="Gcp-like_dom"/>
</dbReference>
<accession>A0A4Y8S6L4</accession>
<protein>
    <submittedName>
        <fullName evidence="2">tRNA (Adenosine(37)-N6)-threonylcarbamoyltransferase complex dimerization subunit type 1 TsaB</fullName>
    </submittedName>
</protein>
<organism evidence="2 3">
    <name type="scientific">Mucilaginibacter psychrotolerans</name>
    <dbReference type="NCBI Taxonomy" id="1524096"/>
    <lineage>
        <taxon>Bacteria</taxon>
        <taxon>Pseudomonadati</taxon>
        <taxon>Bacteroidota</taxon>
        <taxon>Sphingobacteriia</taxon>
        <taxon>Sphingobacteriales</taxon>
        <taxon>Sphingobacteriaceae</taxon>
        <taxon>Mucilaginibacter</taxon>
    </lineage>
</organism>
<dbReference type="NCBIfam" id="TIGR03725">
    <property type="entry name" value="T6A_YeaZ"/>
    <property type="match status" value="1"/>
</dbReference>
<dbReference type="GO" id="GO:0005829">
    <property type="term" value="C:cytosol"/>
    <property type="evidence" value="ECO:0007669"/>
    <property type="project" value="TreeGrafter"/>
</dbReference>
<sequence length="225" mass="23875">MTILQIETATTSCSVALARDGQVLGLKEIDQRNIHAEVITLYIDGLLKDAAISYDALDAVAVSCGPGSYTGLRIGVSTAKGLCFALDKPLISVDTLAAMGKGIADAGGDMLLCPMIDARRMEVFTAIFNQQGDMVKPTAAEIIDGDSFADLLADNKILFFGDGAEKCRVALSDNPNANFRSGFANSAAHLTAIAAEKYLANDFVDVAYFEPYYLKDFIAGKKANA</sequence>
<dbReference type="OrthoDB" id="9784166at2"/>
<dbReference type="RefSeq" id="WP_133234565.1">
    <property type="nucleotide sequence ID" value="NZ_SOZE01000028.1"/>
</dbReference>
<evidence type="ECO:0000259" key="1">
    <source>
        <dbReference type="Pfam" id="PF00814"/>
    </source>
</evidence>
<reference evidence="2 3" key="1">
    <citation type="journal article" date="2017" name="Int. J. Syst. Evol. Microbiol.">
        <title>Mucilaginibacterpsychrotolerans sp. nov., isolated from peatlands.</title>
        <authorList>
            <person name="Deng Y."/>
            <person name="Shen L."/>
            <person name="Xu B."/>
            <person name="Liu Y."/>
            <person name="Gu Z."/>
            <person name="Liu H."/>
            <person name="Zhou Y."/>
        </authorList>
    </citation>
    <scope>NUCLEOTIDE SEQUENCE [LARGE SCALE GENOMIC DNA]</scope>
    <source>
        <strain evidence="2 3">NH7-4</strain>
    </source>
</reference>
<dbReference type="GO" id="GO:0016740">
    <property type="term" value="F:transferase activity"/>
    <property type="evidence" value="ECO:0007669"/>
    <property type="project" value="UniProtKB-KW"/>
</dbReference>
<keyword evidence="2" id="KW-0808">Transferase</keyword>